<keyword evidence="2" id="KW-1185">Reference proteome</keyword>
<gene>
    <name evidence="1" type="ORF">KUTeg_009139</name>
</gene>
<protein>
    <submittedName>
        <fullName evidence="1">Uncharacterized protein</fullName>
    </submittedName>
</protein>
<dbReference type="Proteomes" id="UP001217089">
    <property type="component" value="Unassembled WGS sequence"/>
</dbReference>
<sequence>MAILENLLDTFFLKSLKGIRQYQHFSLRSDEPGVIPLKKSSSGVETKINILRVPNHRFTCIKRPDVVRPSGLSESRKQYLFTNPFSKRPVHILLITGDWLRIASRMLAELQNETFTLSLLPLTRQCVDIFLNGRHIRPAKAMVEPAIPAANLHQMSGTICYPVKILRRLFNDGERIGRKKVNKTR</sequence>
<evidence type="ECO:0000313" key="1">
    <source>
        <dbReference type="EMBL" id="KAJ8313353.1"/>
    </source>
</evidence>
<dbReference type="EMBL" id="JARBDR010000376">
    <property type="protein sequence ID" value="KAJ8313353.1"/>
    <property type="molecule type" value="Genomic_DNA"/>
</dbReference>
<organism evidence="1 2">
    <name type="scientific">Tegillarca granosa</name>
    <name type="common">Malaysian cockle</name>
    <name type="synonym">Anadara granosa</name>
    <dbReference type="NCBI Taxonomy" id="220873"/>
    <lineage>
        <taxon>Eukaryota</taxon>
        <taxon>Metazoa</taxon>
        <taxon>Spiralia</taxon>
        <taxon>Lophotrochozoa</taxon>
        <taxon>Mollusca</taxon>
        <taxon>Bivalvia</taxon>
        <taxon>Autobranchia</taxon>
        <taxon>Pteriomorphia</taxon>
        <taxon>Arcoida</taxon>
        <taxon>Arcoidea</taxon>
        <taxon>Arcidae</taxon>
        <taxon>Tegillarca</taxon>
    </lineage>
</organism>
<accession>A0ABQ9F7N0</accession>
<comment type="caution">
    <text evidence="1">The sequence shown here is derived from an EMBL/GenBank/DDBJ whole genome shotgun (WGS) entry which is preliminary data.</text>
</comment>
<reference evidence="1 2" key="1">
    <citation type="submission" date="2022-12" db="EMBL/GenBank/DDBJ databases">
        <title>Chromosome-level genome of Tegillarca granosa.</title>
        <authorList>
            <person name="Kim J."/>
        </authorList>
    </citation>
    <scope>NUCLEOTIDE SEQUENCE [LARGE SCALE GENOMIC DNA]</scope>
    <source>
        <strain evidence="1">Teg-2019</strain>
        <tissue evidence="1">Adductor muscle</tissue>
    </source>
</reference>
<evidence type="ECO:0000313" key="2">
    <source>
        <dbReference type="Proteomes" id="UP001217089"/>
    </source>
</evidence>
<name>A0ABQ9F7N0_TEGGR</name>
<proteinExistence type="predicted"/>